<feature type="transmembrane region" description="Helical" evidence="1">
    <location>
        <begin position="154"/>
        <end position="172"/>
    </location>
</feature>
<accession>A0ABV4NXD6</accession>
<reference evidence="2 3" key="1">
    <citation type="submission" date="2024-08" db="EMBL/GenBank/DDBJ databases">
        <authorList>
            <person name="Ishaq N."/>
        </authorList>
    </citation>
    <scope>NUCLEOTIDE SEQUENCE [LARGE SCALE GENOMIC DNA]</scope>
    <source>
        <strain evidence="2 3">DSM 18651</strain>
    </source>
</reference>
<feature type="transmembrane region" description="Helical" evidence="1">
    <location>
        <begin position="39"/>
        <end position="67"/>
    </location>
</feature>
<keyword evidence="3" id="KW-1185">Reference proteome</keyword>
<sequence>MSSQYEHGTDGVELMKGATDSVEGGNTLVQDRLVTGLRLMLGISMAAVTALIGGMLAWVAVLGVVAYFSRGRTLGSGAYNLACAVTGLGLGLAAQAVVARWQLQPFLVALPAALLFAAVGAWAMGLVTGVRNMPSYAIGVLVALAAQKEVSLDSYLILIASISVGSVIAAMIDRLWPGRLALSC</sequence>
<evidence type="ECO:0000313" key="2">
    <source>
        <dbReference type="EMBL" id="MFA0810606.1"/>
    </source>
</evidence>
<keyword evidence="1" id="KW-0812">Transmembrane</keyword>
<feature type="transmembrane region" description="Helical" evidence="1">
    <location>
        <begin position="106"/>
        <end position="127"/>
    </location>
</feature>
<evidence type="ECO:0000256" key="1">
    <source>
        <dbReference type="SAM" id="Phobius"/>
    </source>
</evidence>
<dbReference type="Proteomes" id="UP001569428">
    <property type="component" value="Unassembled WGS sequence"/>
</dbReference>
<evidence type="ECO:0000313" key="3">
    <source>
        <dbReference type="Proteomes" id="UP001569428"/>
    </source>
</evidence>
<proteinExistence type="predicted"/>
<keyword evidence="1" id="KW-0472">Membrane</keyword>
<dbReference type="EMBL" id="JBGMEK010000010">
    <property type="protein sequence ID" value="MFA0810606.1"/>
    <property type="molecule type" value="Genomic_DNA"/>
</dbReference>
<dbReference type="Pfam" id="PF06496">
    <property type="entry name" value="DUF1097"/>
    <property type="match status" value="1"/>
</dbReference>
<gene>
    <name evidence="2" type="ORF">ACCI49_06710</name>
</gene>
<dbReference type="RefSeq" id="WP_371838178.1">
    <property type="nucleotide sequence ID" value="NZ_JBGMEK010000010.1"/>
</dbReference>
<comment type="caution">
    <text evidence="2">The sequence shown here is derived from an EMBL/GenBank/DDBJ whole genome shotgun (WGS) entry which is preliminary data.</text>
</comment>
<keyword evidence="1" id="KW-1133">Transmembrane helix</keyword>
<protein>
    <submittedName>
        <fullName evidence="2">DUF1097 family protein</fullName>
    </submittedName>
</protein>
<dbReference type="InterPro" id="IPR009476">
    <property type="entry name" value="DUF1097"/>
</dbReference>
<organism evidence="2 3">
    <name type="scientific">Microbulbifer epialgicus</name>
    <dbReference type="NCBI Taxonomy" id="393907"/>
    <lineage>
        <taxon>Bacteria</taxon>
        <taxon>Pseudomonadati</taxon>
        <taxon>Pseudomonadota</taxon>
        <taxon>Gammaproteobacteria</taxon>
        <taxon>Cellvibrionales</taxon>
        <taxon>Microbulbiferaceae</taxon>
        <taxon>Microbulbifer</taxon>
    </lineage>
</organism>
<feature type="transmembrane region" description="Helical" evidence="1">
    <location>
        <begin position="79"/>
        <end position="99"/>
    </location>
</feature>
<name>A0ABV4NXD6_9GAMM</name>